<dbReference type="Pfam" id="PF02607">
    <property type="entry name" value="B12-binding_2"/>
    <property type="match status" value="1"/>
</dbReference>
<dbReference type="InterPro" id="IPR003759">
    <property type="entry name" value="Cbl-bd_cap"/>
</dbReference>
<dbReference type="EMBL" id="BOPH01000015">
    <property type="protein sequence ID" value="GIJ66043.1"/>
    <property type="molecule type" value="Genomic_DNA"/>
</dbReference>
<evidence type="ECO:0000259" key="3">
    <source>
        <dbReference type="PROSITE" id="PS50937"/>
    </source>
</evidence>
<evidence type="ECO:0000256" key="1">
    <source>
        <dbReference type="ARBA" id="ARBA00023125"/>
    </source>
</evidence>
<dbReference type="SUPFAM" id="SSF52242">
    <property type="entry name" value="Cobalamin (vitamin B12)-binding domain"/>
    <property type="match status" value="1"/>
</dbReference>
<dbReference type="PROSITE" id="PS50937">
    <property type="entry name" value="HTH_MERR_2"/>
    <property type="match status" value="1"/>
</dbReference>
<dbReference type="Gene3D" id="3.40.50.280">
    <property type="entry name" value="Cobalamin-binding domain"/>
    <property type="match status" value="1"/>
</dbReference>
<dbReference type="InterPro" id="IPR009061">
    <property type="entry name" value="DNA-bd_dom_put_sf"/>
</dbReference>
<accession>A0A8J4E984</accession>
<evidence type="ECO:0000313" key="5">
    <source>
        <dbReference type="Proteomes" id="UP000635606"/>
    </source>
</evidence>
<dbReference type="InterPro" id="IPR047057">
    <property type="entry name" value="MerR_fam"/>
</dbReference>
<feature type="compositionally biased region" description="Basic and acidic residues" evidence="2">
    <location>
        <begin position="105"/>
        <end position="114"/>
    </location>
</feature>
<keyword evidence="1" id="KW-0238">DNA-binding</keyword>
<sequence length="322" mass="33937">MNDEGLTAGAVARRLGVAVTTLRTWHQRYDLGPSSHEPGKHRRYTAEDVARLELMQRLTADGVPSGEAARWVRTRNIATALTTRSHANGHAVTSRNGNGHPALDGARDGTRDGGGHNLPLGPASPAARGLGRAAMRLDAESVRQIAADAVRHLGVVGAWDSVLRPVLAAIGERHARTGGLIEVEHLVSGLISDVLGAVARPHGNGRGRVLLACTDEEQHSLPLEALSAALAQANVLCRLLGARVPLPALRAAVRRTGPAAVLLWSHHRRTADPEQLTALSGDRTRPLLLAAAGPGWDLATLPPGVATPRTLREAVELLRAAV</sequence>
<dbReference type="PANTHER" id="PTHR30204:SF97">
    <property type="entry name" value="MERR FAMILY REGULATORY PROTEIN"/>
    <property type="match status" value="1"/>
</dbReference>
<comment type="caution">
    <text evidence="4">The sequence shown here is derived from an EMBL/GenBank/DDBJ whole genome shotgun (WGS) entry which is preliminary data.</text>
</comment>
<dbReference type="GO" id="GO:0046872">
    <property type="term" value="F:metal ion binding"/>
    <property type="evidence" value="ECO:0007669"/>
    <property type="project" value="InterPro"/>
</dbReference>
<organism evidence="4 5">
    <name type="scientific">Virgisporangium ochraceum</name>
    <dbReference type="NCBI Taxonomy" id="65505"/>
    <lineage>
        <taxon>Bacteria</taxon>
        <taxon>Bacillati</taxon>
        <taxon>Actinomycetota</taxon>
        <taxon>Actinomycetes</taxon>
        <taxon>Micromonosporales</taxon>
        <taxon>Micromonosporaceae</taxon>
        <taxon>Virgisporangium</taxon>
    </lineage>
</organism>
<dbReference type="SUPFAM" id="SSF46955">
    <property type="entry name" value="Putative DNA-binding domain"/>
    <property type="match status" value="1"/>
</dbReference>
<evidence type="ECO:0000256" key="2">
    <source>
        <dbReference type="SAM" id="MobiDB-lite"/>
    </source>
</evidence>
<dbReference type="InterPro" id="IPR036724">
    <property type="entry name" value="Cobalamin-bd_sf"/>
</dbReference>
<dbReference type="Gene3D" id="1.10.1660.10">
    <property type="match status" value="1"/>
</dbReference>
<protein>
    <submittedName>
        <fullName evidence="4">Transcriptional regulator</fullName>
    </submittedName>
</protein>
<dbReference type="Pfam" id="PF13411">
    <property type="entry name" value="MerR_1"/>
    <property type="match status" value="1"/>
</dbReference>
<reference evidence="4" key="1">
    <citation type="submission" date="2021-01" db="EMBL/GenBank/DDBJ databases">
        <title>Whole genome shotgun sequence of Virgisporangium ochraceum NBRC 16418.</title>
        <authorList>
            <person name="Komaki H."/>
            <person name="Tamura T."/>
        </authorList>
    </citation>
    <scope>NUCLEOTIDE SEQUENCE</scope>
    <source>
        <strain evidence="4">NBRC 16418</strain>
    </source>
</reference>
<gene>
    <name evidence="4" type="ORF">Voc01_009600</name>
</gene>
<feature type="domain" description="HTH merR-type" evidence="3">
    <location>
        <begin position="5"/>
        <end position="74"/>
    </location>
</feature>
<dbReference type="GO" id="GO:0003700">
    <property type="term" value="F:DNA-binding transcription factor activity"/>
    <property type="evidence" value="ECO:0007669"/>
    <property type="project" value="InterPro"/>
</dbReference>
<keyword evidence="5" id="KW-1185">Reference proteome</keyword>
<dbReference type="AlphaFoldDB" id="A0A8J4E984"/>
<dbReference type="InterPro" id="IPR000551">
    <property type="entry name" value="MerR-type_HTH_dom"/>
</dbReference>
<dbReference type="PANTHER" id="PTHR30204">
    <property type="entry name" value="REDOX-CYCLING DRUG-SENSING TRANSCRIPTIONAL ACTIVATOR SOXR"/>
    <property type="match status" value="1"/>
</dbReference>
<evidence type="ECO:0000313" key="4">
    <source>
        <dbReference type="EMBL" id="GIJ66043.1"/>
    </source>
</evidence>
<dbReference type="SMART" id="SM00422">
    <property type="entry name" value="HTH_MERR"/>
    <property type="match status" value="1"/>
</dbReference>
<dbReference type="Gene3D" id="1.10.1240.10">
    <property type="entry name" value="Methionine synthase domain"/>
    <property type="match status" value="1"/>
</dbReference>
<dbReference type="Proteomes" id="UP000635606">
    <property type="component" value="Unassembled WGS sequence"/>
</dbReference>
<dbReference type="RefSeq" id="WP_203926041.1">
    <property type="nucleotide sequence ID" value="NZ_BOPH01000015.1"/>
</dbReference>
<dbReference type="GO" id="GO:0031419">
    <property type="term" value="F:cobalamin binding"/>
    <property type="evidence" value="ECO:0007669"/>
    <property type="project" value="InterPro"/>
</dbReference>
<dbReference type="GO" id="GO:0003677">
    <property type="term" value="F:DNA binding"/>
    <property type="evidence" value="ECO:0007669"/>
    <property type="project" value="UniProtKB-KW"/>
</dbReference>
<feature type="region of interest" description="Disordered" evidence="2">
    <location>
        <begin position="89"/>
        <end position="127"/>
    </location>
</feature>
<proteinExistence type="predicted"/>
<dbReference type="InterPro" id="IPR036594">
    <property type="entry name" value="Meth_synthase_dom"/>
</dbReference>
<name>A0A8J4E984_9ACTN</name>